<dbReference type="RefSeq" id="WP_123210864.1">
    <property type="nucleotide sequence ID" value="NZ_RJVO01000002.1"/>
</dbReference>
<dbReference type="PANTHER" id="PTHR43784">
    <property type="entry name" value="GDSL-LIKE LIPASE/ACYLHYDROLASE, PUTATIVE (AFU_ORTHOLOGUE AFUA_2G00820)-RELATED"/>
    <property type="match status" value="1"/>
</dbReference>
<dbReference type="GO" id="GO:0016788">
    <property type="term" value="F:hydrolase activity, acting on ester bonds"/>
    <property type="evidence" value="ECO:0007669"/>
    <property type="project" value="UniProtKB-ARBA"/>
</dbReference>
<dbReference type="SUPFAM" id="SSF52266">
    <property type="entry name" value="SGNH hydrolase"/>
    <property type="match status" value="1"/>
</dbReference>
<dbReference type="InterPro" id="IPR013830">
    <property type="entry name" value="SGNH_hydro"/>
</dbReference>
<proteinExistence type="predicted"/>
<gene>
    <name evidence="2" type="ORF">ED208_05430</name>
</gene>
<dbReference type="InterPro" id="IPR036514">
    <property type="entry name" value="SGNH_hydro_sf"/>
</dbReference>
<dbReference type="Gene3D" id="3.40.50.1110">
    <property type="entry name" value="SGNH hydrolase"/>
    <property type="match status" value="1"/>
</dbReference>
<accession>A0A3N0VGN6</accession>
<dbReference type="InterPro" id="IPR053140">
    <property type="entry name" value="GDSL_Rv0518-like"/>
</dbReference>
<keyword evidence="2" id="KW-0378">Hydrolase</keyword>
<dbReference type="InParanoid" id="A0A3N0VGN6"/>
<evidence type="ECO:0000313" key="2">
    <source>
        <dbReference type="EMBL" id="ROH91820.1"/>
    </source>
</evidence>
<feature type="domain" description="SGNH hydrolase-type esterase" evidence="1">
    <location>
        <begin position="232"/>
        <end position="418"/>
    </location>
</feature>
<dbReference type="AlphaFoldDB" id="A0A3N0VGN6"/>
<keyword evidence="3" id="KW-1185">Reference proteome</keyword>
<dbReference type="PANTHER" id="PTHR43784:SF2">
    <property type="entry name" value="GDSL-LIKE LIPASE_ACYLHYDROLASE, PUTATIVE (AFU_ORTHOLOGUE AFUA_2G00820)-RELATED"/>
    <property type="match status" value="1"/>
</dbReference>
<reference evidence="2 3" key="1">
    <citation type="submission" date="2018-10" db="EMBL/GenBank/DDBJ databases">
        <authorList>
            <person name="Chen W.-M."/>
        </authorList>
    </citation>
    <scope>NUCLEOTIDE SEQUENCE [LARGE SCALE GENOMIC DNA]</scope>
    <source>
        <strain evidence="2 3">THS-13</strain>
    </source>
</reference>
<dbReference type="PROSITE" id="PS51257">
    <property type="entry name" value="PROKAR_LIPOPROTEIN"/>
    <property type="match status" value="1"/>
</dbReference>
<organism evidence="2 3">
    <name type="scientific">Stagnimonas aquatica</name>
    <dbReference type="NCBI Taxonomy" id="2689987"/>
    <lineage>
        <taxon>Bacteria</taxon>
        <taxon>Pseudomonadati</taxon>
        <taxon>Pseudomonadota</taxon>
        <taxon>Gammaproteobacteria</taxon>
        <taxon>Nevskiales</taxon>
        <taxon>Nevskiaceae</taxon>
        <taxon>Stagnimonas</taxon>
    </lineage>
</organism>
<protein>
    <submittedName>
        <fullName evidence="2">SGNH/GDSL hydrolase family protein</fullName>
    </submittedName>
</protein>
<dbReference type="EMBL" id="RJVO01000002">
    <property type="protein sequence ID" value="ROH91820.1"/>
    <property type="molecule type" value="Genomic_DNA"/>
</dbReference>
<comment type="caution">
    <text evidence="2">The sequence shown here is derived from an EMBL/GenBank/DDBJ whole genome shotgun (WGS) entry which is preliminary data.</text>
</comment>
<sequence>MKDAHWRAVALLSLLLAACGGGGEDSTEARYQASAREAGWVGAWSAAPYGPYPQGPLSSVLPVDPLGAITYFENQQAREQSFRMVVHPTVGGQRLRLRFSNLLGDRPLHLEPVSLALRAAGPALLPGSAKPVLFAGAPGVLIAPGAEAISDPLDFAYDYGQDLAVSFHVVGESGPMTWHAVSFGFNYVSLPGSGDRTADPSGLLFGQTSLGWFFLSGVDVHAPDSPGSLVMLGDSITDGAYEVPETNTRWPDFLAARLDALGANMGVLNQGINSNTVTRAGILEGELYKGPAAEDRFQRDVLDRSGVRGLLLFEGTNDLTSGVSGEALYAGLRRLVDRAHAAGLCVVLGTLMPRDDLLFGWDRATMEDQRQWLNARIRSDGGVEGIADFDAVMGSPLDASRPNPLLYFPDLLHPNSLGFYVMAQAVPLEALVPPPLGRCTRR</sequence>
<evidence type="ECO:0000259" key="1">
    <source>
        <dbReference type="Pfam" id="PF13472"/>
    </source>
</evidence>
<name>A0A3N0VGN6_9GAMM</name>
<dbReference type="Pfam" id="PF13472">
    <property type="entry name" value="Lipase_GDSL_2"/>
    <property type="match status" value="1"/>
</dbReference>
<dbReference type="Proteomes" id="UP000282106">
    <property type="component" value="Unassembled WGS sequence"/>
</dbReference>
<evidence type="ECO:0000313" key="3">
    <source>
        <dbReference type="Proteomes" id="UP000282106"/>
    </source>
</evidence>